<dbReference type="PANTHER" id="PTHR41282">
    <property type="entry name" value="CONSERVED TRANSMEMBRANE PROTEIN-RELATED"/>
    <property type="match status" value="1"/>
</dbReference>
<dbReference type="RefSeq" id="WP_304515179.1">
    <property type="nucleotide sequence ID" value="NZ_JAOSID010000002.1"/>
</dbReference>
<dbReference type="Pfam" id="PF12811">
    <property type="entry name" value="BaxI_1"/>
    <property type="match status" value="1"/>
</dbReference>
<feature type="transmembrane region" description="Helical" evidence="1">
    <location>
        <begin position="38"/>
        <end position="59"/>
    </location>
</feature>
<name>A0ABT9DDQ5_9MOLU</name>
<feature type="transmembrane region" description="Helical" evidence="1">
    <location>
        <begin position="133"/>
        <end position="151"/>
    </location>
</feature>
<protein>
    <submittedName>
        <fullName evidence="2">Bax inhibitor-1/YccA family protein</fullName>
    </submittedName>
</protein>
<organism evidence="2 3">
    <name type="scientific">Candidatus Phytoplasma melaleucae</name>
    <dbReference type="NCBI Taxonomy" id="2982630"/>
    <lineage>
        <taxon>Bacteria</taxon>
        <taxon>Bacillati</taxon>
        <taxon>Mycoplasmatota</taxon>
        <taxon>Mollicutes</taxon>
        <taxon>Acholeplasmatales</taxon>
        <taxon>Acholeplasmataceae</taxon>
        <taxon>Candidatus Phytoplasma</taxon>
    </lineage>
</organism>
<feature type="transmembrane region" description="Helical" evidence="1">
    <location>
        <begin position="237"/>
        <end position="260"/>
    </location>
</feature>
<evidence type="ECO:0000313" key="2">
    <source>
        <dbReference type="EMBL" id="MDO8167974.1"/>
    </source>
</evidence>
<dbReference type="EMBL" id="JAOSID010000002">
    <property type="protein sequence ID" value="MDO8167974.1"/>
    <property type="molecule type" value="Genomic_DNA"/>
</dbReference>
<feature type="transmembrane region" description="Helical" evidence="1">
    <location>
        <begin position="163"/>
        <end position="184"/>
    </location>
</feature>
<sequence>MERQNNLIFRNIIKEAVGTSYSHKSQIATKQGVATKTIFLLMLTIIAGFLHFLFGYFFIKDFSIVLTNLLYVKYMKSSMLISSIVITLIVFASVLVRQINKKVISVIYSISEGVLISSFFSLLNIFLLGVFDLLILSVLGTFIIFLIMMFLYYQGFLQVNQKFVVAVSVSSLVLFVFQIIRLILSFWNIHIFGSHSFSELVIAFAMLVLGSCYLAINFAHVETIISLGISKTYEWDLAFGFVTTFIFIFWTIVRILLYFFQESARRK</sequence>
<feature type="transmembrane region" description="Helical" evidence="1">
    <location>
        <begin position="79"/>
        <end position="96"/>
    </location>
</feature>
<gene>
    <name evidence="2" type="ORF">OC680_00555</name>
</gene>
<evidence type="ECO:0000256" key="1">
    <source>
        <dbReference type="SAM" id="Phobius"/>
    </source>
</evidence>
<keyword evidence="1" id="KW-0812">Transmembrane</keyword>
<comment type="caution">
    <text evidence="2">The sequence shown here is derived from an EMBL/GenBank/DDBJ whole genome shotgun (WGS) entry which is preliminary data.</text>
</comment>
<evidence type="ECO:0000313" key="3">
    <source>
        <dbReference type="Proteomes" id="UP001172036"/>
    </source>
</evidence>
<keyword evidence="1" id="KW-0472">Membrane</keyword>
<reference evidence="2 3" key="1">
    <citation type="journal article" date="2023" name="Int. J. Syst. Evol. Microbiol.">
        <title>The observation of taxonomic boundaries for the 16SrII and 16SrXXV phytoplasmas using genome-based delimitation.</title>
        <authorList>
            <person name="Rodrigues Jardim B."/>
            <person name="Tran-Nguyen L.T.T."/>
            <person name="Gambley C."/>
            <person name="Al-Sadi A.M."/>
            <person name="Al-Subhi A.M."/>
            <person name="Foissac X."/>
            <person name="Salar P."/>
            <person name="Cai H."/>
            <person name="Yang J.Y."/>
            <person name="Davis R."/>
            <person name="Jones L."/>
            <person name="Rodoni B."/>
            <person name="Constable F.E."/>
        </authorList>
    </citation>
    <scope>NUCLEOTIDE SEQUENCE [LARGE SCALE GENOMIC DNA]</scope>
    <source>
        <strain evidence="2">BAWM-155c</strain>
    </source>
</reference>
<feature type="transmembrane region" description="Helical" evidence="1">
    <location>
        <begin position="103"/>
        <end position="127"/>
    </location>
</feature>
<accession>A0ABT9DDQ5</accession>
<dbReference type="Proteomes" id="UP001172036">
    <property type="component" value="Unassembled WGS sequence"/>
</dbReference>
<keyword evidence="3" id="KW-1185">Reference proteome</keyword>
<dbReference type="PANTHER" id="PTHR41282:SF1">
    <property type="entry name" value="CONSERVED TRANSMEMBRANE PROTEIN-RELATED"/>
    <property type="match status" value="1"/>
</dbReference>
<feature type="transmembrane region" description="Helical" evidence="1">
    <location>
        <begin position="196"/>
        <end position="216"/>
    </location>
</feature>
<keyword evidence="1" id="KW-1133">Transmembrane helix</keyword>
<dbReference type="InterPro" id="IPR010539">
    <property type="entry name" value="BaxI_1-like"/>
</dbReference>
<proteinExistence type="predicted"/>